<evidence type="ECO:0000313" key="7">
    <source>
        <dbReference type="EMBL" id="CAH1216829.1"/>
    </source>
</evidence>
<dbReference type="SUPFAM" id="SSF53850">
    <property type="entry name" value="Periplasmic binding protein-like II"/>
    <property type="match status" value="1"/>
</dbReference>
<organism evidence="7 8">
    <name type="scientific">Paenibacillus plantiphilus</name>
    <dbReference type="NCBI Taxonomy" id="2905650"/>
    <lineage>
        <taxon>Bacteria</taxon>
        <taxon>Bacillati</taxon>
        <taxon>Bacillota</taxon>
        <taxon>Bacilli</taxon>
        <taxon>Bacillales</taxon>
        <taxon>Paenibacillaceae</taxon>
        <taxon>Paenibacillus</taxon>
    </lineage>
</organism>
<keyword evidence="4" id="KW-0564">Palmitate</keyword>
<evidence type="ECO:0000256" key="2">
    <source>
        <dbReference type="ARBA" id="ARBA00022729"/>
    </source>
</evidence>
<dbReference type="Pfam" id="PF01547">
    <property type="entry name" value="SBP_bac_1"/>
    <property type="match status" value="1"/>
</dbReference>
<comment type="caution">
    <text evidence="7">The sequence shown here is derived from an EMBL/GenBank/DDBJ whole genome shotgun (WGS) entry which is preliminary data.</text>
</comment>
<evidence type="ECO:0000313" key="8">
    <source>
        <dbReference type="Proteomes" id="UP000838686"/>
    </source>
</evidence>
<dbReference type="EMBL" id="CAKMMF010000027">
    <property type="protein sequence ID" value="CAH1216829.1"/>
    <property type="molecule type" value="Genomic_DNA"/>
</dbReference>
<evidence type="ECO:0000256" key="1">
    <source>
        <dbReference type="ARBA" id="ARBA00022475"/>
    </source>
</evidence>
<evidence type="ECO:0000256" key="4">
    <source>
        <dbReference type="ARBA" id="ARBA00023139"/>
    </source>
</evidence>
<dbReference type="PANTHER" id="PTHR43649:SF33">
    <property type="entry name" value="POLYGALACTURONAN_RHAMNOGALACTURONAN-BINDING PROTEIN YTCQ"/>
    <property type="match status" value="1"/>
</dbReference>
<dbReference type="Gene3D" id="3.40.190.10">
    <property type="entry name" value="Periplasmic binding protein-like II"/>
    <property type="match status" value="1"/>
</dbReference>
<feature type="chain" id="PRO_5045903813" description="Multiple sugar transport system substrate-binding protein" evidence="6">
    <location>
        <begin position="29"/>
        <end position="448"/>
    </location>
</feature>
<keyword evidence="2 6" id="KW-0732">Signal</keyword>
<dbReference type="InterPro" id="IPR006059">
    <property type="entry name" value="SBP"/>
</dbReference>
<dbReference type="PROSITE" id="PS51257">
    <property type="entry name" value="PROKAR_LIPOPROTEIN"/>
    <property type="match status" value="1"/>
</dbReference>
<accession>A0ABN8GU96</accession>
<proteinExistence type="predicted"/>
<keyword evidence="5" id="KW-0449">Lipoprotein</keyword>
<evidence type="ECO:0008006" key="9">
    <source>
        <dbReference type="Google" id="ProtNLM"/>
    </source>
</evidence>
<dbReference type="PANTHER" id="PTHR43649">
    <property type="entry name" value="ARABINOSE-BINDING PROTEIN-RELATED"/>
    <property type="match status" value="1"/>
</dbReference>
<dbReference type="Proteomes" id="UP000838686">
    <property type="component" value="Unassembled WGS sequence"/>
</dbReference>
<dbReference type="RefSeq" id="WP_236344539.1">
    <property type="nucleotide sequence ID" value="NZ_CAKMMF010000027.1"/>
</dbReference>
<evidence type="ECO:0000256" key="6">
    <source>
        <dbReference type="SAM" id="SignalP"/>
    </source>
</evidence>
<keyword evidence="1" id="KW-1003">Cell membrane</keyword>
<name>A0ABN8GU96_9BACL</name>
<keyword evidence="8" id="KW-1185">Reference proteome</keyword>
<evidence type="ECO:0000256" key="3">
    <source>
        <dbReference type="ARBA" id="ARBA00023136"/>
    </source>
</evidence>
<reference evidence="7" key="1">
    <citation type="submission" date="2022-01" db="EMBL/GenBank/DDBJ databases">
        <authorList>
            <person name="Criscuolo A."/>
        </authorList>
    </citation>
    <scope>NUCLEOTIDE SEQUENCE</scope>
    <source>
        <strain evidence="7">CIP111893</strain>
    </source>
</reference>
<keyword evidence="3" id="KW-0472">Membrane</keyword>
<dbReference type="InterPro" id="IPR050490">
    <property type="entry name" value="Bact_solute-bd_prot1"/>
</dbReference>
<feature type="signal peptide" evidence="6">
    <location>
        <begin position="1"/>
        <end position="28"/>
    </location>
</feature>
<evidence type="ECO:0000256" key="5">
    <source>
        <dbReference type="ARBA" id="ARBA00023288"/>
    </source>
</evidence>
<sequence length="448" mass="49714">MKQFSAKPKFSFLIIALFMIIAGGCSSAGVDKTELTGSIKVAVVSKGTFDYHYGDYLEAAYPDLEIEVIEFDLERKGMSVEQYIAIIEREQPDLILTPTYYLYKSLASSGLLEELSVRMLDSDLKEEEFHPGVMELLKRTNDGQLYGMAPIFTTSVLSYNADLFEKYAIDPPHDGMTLPEVLDLASRFTKSGSHEDGIVGYHQPFSSKPSDHLNSLSASEGIQSYHLGRGQVTVNTPAWKQVYQTVVDLYDSGTFLLQDVKGKVVDGTTFFGPEAAAEADLFKKGKAAMTVSSYGQFDEAKFKTGAVTPPVSSADRSKTSHMYINNLMSIRKGSPNADTAWELIEFMHSDYMSKVRSNLGDVGFSSRRGDNQDSLVGKLYELHPVVLQIELLDEFIMSDRAGTFMNQFKELEDRELIAVLQKEKSLDEAIETIQTEGQALMDAARAAK</sequence>
<protein>
    <recommendedName>
        <fullName evidence="9">Multiple sugar transport system substrate-binding protein</fullName>
    </recommendedName>
</protein>
<gene>
    <name evidence="7" type="ORF">PAECIP111893_04183</name>
</gene>